<reference evidence="12 13" key="1">
    <citation type="submission" date="2024-07" db="EMBL/GenBank/DDBJ databases">
        <title>Uliginosibacterium paludis KCTC:42655.</title>
        <authorList>
            <person name="Kim M.K."/>
        </authorList>
    </citation>
    <scope>NUCLEOTIDE SEQUENCE [LARGE SCALE GENOMIC DNA]</scope>
    <source>
        <strain evidence="12 13">KCTC 42655</strain>
    </source>
</reference>
<evidence type="ECO:0000259" key="11">
    <source>
        <dbReference type="Pfam" id="PF21082"/>
    </source>
</evidence>
<dbReference type="InterPro" id="IPR006685">
    <property type="entry name" value="MscS_channel_2nd"/>
</dbReference>
<feature type="signal peptide" evidence="9">
    <location>
        <begin position="1"/>
        <end position="25"/>
    </location>
</feature>
<keyword evidence="7" id="KW-0407">Ion channel</keyword>
<evidence type="ECO:0000256" key="3">
    <source>
        <dbReference type="ARBA" id="ARBA00022475"/>
    </source>
</evidence>
<dbReference type="InterPro" id="IPR045275">
    <property type="entry name" value="MscS_archaea/bacteria_type"/>
</dbReference>
<dbReference type="Pfam" id="PF00924">
    <property type="entry name" value="MS_channel_2nd"/>
    <property type="match status" value="1"/>
</dbReference>
<evidence type="ECO:0000313" key="13">
    <source>
        <dbReference type="Proteomes" id="UP001548590"/>
    </source>
</evidence>
<organism evidence="12 13">
    <name type="scientific">Uliginosibacterium paludis</name>
    <dbReference type="NCBI Taxonomy" id="1615952"/>
    <lineage>
        <taxon>Bacteria</taxon>
        <taxon>Pseudomonadati</taxon>
        <taxon>Pseudomonadota</taxon>
        <taxon>Betaproteobacteria</taxon>
        <taxon>Rhodocyclales</taxon>
        <taxon>Zoogloeaceae</taxon>
        <taxon>Uliginosibacterium</taxon>
    </lineage>
</organism>
<evidence type="ECO:0000256" key="9">
    <source>
        <dbReference type="SAM" id="SignalP"/>
    </source>
</evidence>
<dbReference type="EMBL" id="JBEWLZ010000004">
    <property type="protein sequence ID" value="MET1490173.1"/>
    <property type="molecule type" value="Genomic_DNA"/>
</dbReference>
<dbReference type="InterPro" id="IPR010920">
    <property type="entry name" value="LSM_dom_sf"/>
</dbReference>
<keyword evidence="13" id="KW-1185">Reference proteome</keyword>
<dbReference type="InterPro" id="IPR049278">
    <property type="entry name" value="MS_channel_C"/>
</dbReference>
<feature type="region of interest" description="Disordered" evidence="8">
    <location>
        <begin position="518"/>
        <end position="540"/>
    </location>
</feature>
<keyword evidence="9" id="KW-0732">Signal</keyword>
<comment type="caution">
    <text evidence="7">Lacks conserved residue(s) required for the propagation of feature annotation.</text>
</comment>
<keyword evidence="7" id="KW-0997">Cell inner membrane</keyword>
<feature type="domain" description="Mechanosensitive ion channel MscS" evidence="10">
    <location>
        <begin position="351"/>
        <end position="416"/>
    </location>
</feature>
<dbReference type="Gene3D" id="3.30.70.100">
    <property type="match status" value="1"/>
</dbReference>
<evidence type="ECO:0000313" key="12">
    <source>
        <dbReference type="EMBL" id="MET1490173.1"/>
    </source>
</evidence>
<keyword evidence="7" id="KW-0406">Ion transport</keyword>
<keyword evidence="4 7" id="KW-0812">Transmembrane</keyword>
<feature type="transmembrane region" description="Helical" evidence="7">
    <location>
        <begin position="243"/>
        <end position="272"/>
    </location>
</feature>
<dbReference type="SUPFAM" id="SSF82689">
    <property type="entry name" value="Mechanosensitive channel protein MscS (YggB), C-terminal domain"/>
    <property type="match status" value="1"/>
</dbReference>
<dbReference type="Gene3D" id="2.30.30.60">
    <property type="match status" value="1"/>
</dbReference>
<feature type="transmembrane region" description="Helical" evidence="7">
    <location>
        <begin position="147"/>
        <end position="167"/>
    </location>
</feature>
<name>A0ABV2CQN4_9RHOO</name>
<evidence type="ECO:0000256" key="8">
    <source>
        <dbReference type="SAM" id="MobiDB-lite"/>
    </source>
</evidence>
<comment type="function">
    <text evidence="7">Mechanosensitive channel that participates in the regulation of osmotic pressure changes within the cell, opening in response to stretch forces in the membrane lipid bilayer, without the need for other proteins. Contributes to normal resistance to hypoosmotic shock. Forms an ion channel of 1.0 nanosiemens conductance with a slight preference for anions.</text>
</comment>
<sequence>MRLPFFFRLLLLSIVLLTGMPAVRAEDASAPAATATAQDLVFMNRSVIRFRTPLLGATPEQRAERGRQNVGEILARREADQVELKADPAGRIVMIGGRMAFFIANEDVDRLSGESLDALSQTVVERLERAIREMHEARDGQALIQDALLALGETVLLVLAVLGVIRLRQMLARRLLRTVAEQAGRLRLAGMALVRRDRLQHAMRWLLGGASWALCAVFAYTWLSAVLARFPYTRVWGEQLNDFLLGVLLRMVTGMLGAIPNLLIVALMFFVARAATGMLSPLFERVERGQATAGWLDRDTAGPTRKLVTLLIWIFAVVMAYPYLPGAQTEAFKGMSVLLGLMISLGASSVVGQAASGLILMYSRTIRRGEYVRIGEHEGTVMELGLFTTRLRTGRGAEITLPNSLIVGTATQNQSRGVEGAGFLIDTTVTIGYDTPWRQVEAMLVEAAGRTAGVRMSPPPRVYQLALSDFYPEYCLVCHAVPATPQSRADVMSQLHAHIQDVFNQYGVQIMSPHYMADPAEPKRVSPEAARPAPVRPDAA</sequence>
<comment type="caution">
    <text evidence="12">The sequence shown here is derived from an EMBL/GenBank/DDBJ whole genome shotgun (WGS) entry which is preliminary data.</text>
</comment>
<gene>
    <name evidence="12" type="ORF">ABVT11_10065</name>
</gene>
<feature type="compositionally biased region" description="Low complexity" evidence="8">
    <location>
        <begin position="527"/>
        <end position="540"/>
    </location>
</feature>
<comment type="subcellular location">
    <subcellularLocation>
        <location evidence="7">Cell inner membrane</location>
        <topology evidence="7">Multi-pass membrane protein</topology>
    </subcellularLocation>
    <subcellularLocation>
        <location evidence="1">Cell membrane</location>
        <topology evidence="1">Multi-pass membrane protein</topology>
    </subcellularLocation>
</comment>
<dbReference type="SUPFAM" id="SSF50182">
    <property type="entry name" value="Sm-like ribonucleoproteins"/>
    <property type="match status" value="1"/>
</dbReference>
<dbReference type="InterPro" id="IPR011066">
    <property type="entry name" value="MscS_channel_C_sf"/>
</dbReference>
<accession>A0ABV2CQN4</accession>
<comment type="subunit">
    <text evidence="7">Homoheptamer.</text>
</comment>
<dbReference type="InterPro" id="IPR023408">
    <property type="entry name" value="MscS_beta-dom_sf"/>
</dbReference>
<dbReference type="Proteomes" id="UP001548590">
    <property type="component" value="Unassembled WGS sequence"/>
</dbReference>
<proteinExistence type="inferred from homology"/>
<dbReference type="RefSeq" id="WP_345923719.1">
    <property type="nucleotide sequence ID" value="NZ_JBDIVF010000001.1"/>
</dbReference>
<dbReference type="Gene3D" id="1.10.287.1260">
    <property type="match status" value="1"/>
</dbReference>
<evidence type="ECO:0000256" key="4">
    <source>
        <dbReference type="ARBA" id="ARBA00022692"/>
    </source>
</evidence>
<keyword evidence="5 7" id="KW-1133">Transmembrane helix</keyword>
<evidence type="ECO:0000256" key="7">
    <source>
        <dbReference type="RuleBase" id="RU369025"/>
    </source>
</evidence>
<evidence type="ECO:0000256" key="6">
    <source>
        <dbReference type="ARBA" id="ARBA00023136"/>
    </source>
</evidence>
<feature type="transmembrane region" description="Helical" evidence="7">
    <location>
        <begin position="307"/>
        <end position="324"/>
    </location>
</feature>
<feature type="transmembrane region" description="Helical" evidence="7">
    <location>
        <begin position="205"/>
        <end position="223"/>
    </location>
</feature>
<evidence type="ECO:0000256" key="2">
    <source>
        <dbReference type="ARBA" id="ARBA00008017"/>
    </source>
</evidence>
<comment type="similarity">
    <text evidence="2 7">Belongs to the MscS (TC 1.A.23) family.</text>
</comment>
<dbReference type="PANTHER" id="PTHR30221:SF18">
    <property type="entry name" value="SLL0590 PROTEIN"/>
    <property type="match status" value="1"/>
</dbReference>
<dbReference type="PANTHER" id="PTHR30221">
    <property type="entry name" value="SMALL-CONDUCTANCE MECHANOSENSITIVE CHANNEL"/>
    <property type="match status" value="1"/>
</dbReference>
<feature type="transmembrane region" description="Helical" evidence="7">
    <location>
        <begin position="336"/>
        <end position="363"/>
    </location>
</feature>
<protein>
    <recommendedName>
        <fullName evidence="7">Small-conductance mechanosensitive channel</fullName>
    </recommendedName>
</protein>
<evidence type="ECO:0000256" key="1">
    <source>
        <dbReference type="ARBA" id="ARBA00004651"/>
    </source>
</evidence>
<dbReference type="Pfam" id="PF21082">
    <property type="entry name" value="MS_channel_3rd"/>
    <property type="match status" value="1"/>
</dbReference>
<feature type="chain" id="PRO_5047025888" description="Small-conductance mechanosensitive channel" evidence="9">
    <location>
        <begin position="26"/>
        <end position="540"/>
    </location>
</feature>
<keyword evidence="3" id="KW-1003">Cell membrane</keyword>
<keyword evidence="7" id="KW-0813">Transport</keyword>
<feature type="domain" description="Mechanosensitive ion channel MscS C-terminal" evidence="11">
    <location>
        <begin position="425"/>
        <end position="510"/>
    </location>
</feature>
<evidence type="ECO:0000259" key="10">
    <source>
        <dbReference type="Pfam" id="PF00924"/>
    </source>
</evidence>
<evidence type="ECO:0000256" key="5">
    <source>
        <dbReference type="ARBA" id="ARBA00022989"/>
    </source>
</evidence>
<keyword evidence="6 7" id="KW-0472">Membrane</keyword>